<evidence type="ECO:0000313" key="8">
    <source>
        <dbReference type="EMBL" id="QDH70155.1"/>
    </source>
</evidence>
<name>A0A514BS58_9GAMM</name>
<evidence type="ECO:0000256" key="2">
    <source>
        <dbReference type="ARBA" id="ARBA00009677"/>
    </source>
</evidence>
<proteinExistence type="inferred from homology"/>
<dbReference type="Pfam" id="PF22692">
    <property type="entry name" value="LlgE_F_G_D1"/>
    <property type="match status" value="1"/>
</dbReference>
<dbReference type="Pfam" id="PF06429">
    <property type="entry name" value="Flg_bbr_C"/>
    <property type="match status" value="1"/>
</dbReference>
<dbReference type="PANTHER" id="PTHR30435">
    <property type="entry name" value="FLAGELLAR PROTEIN"/>
    <property type="match status" value="1"/>
</dbReference>
<keyword evidence="8" id="KW-0966">Cell projection</keyword>
<keyword evidence="3 4" id="KW-0975">Bacterial flagellum</keyword>
<dbReference type="KEGG" id="lyj:FKV23_08640"/>
<dbReference type="EMBL" id="CP041242">
    <property type="protein sequence ID" value="QDH70155.1"/>
    <property type="molecule type" value="Genomic_DNA"/>
</dbReference>
<dbReference type="NCBIfam" id="TIGR03506">
    <property type="entry name" value="FlgEFG_subfam"/>
    <property type="match status" value="2"/>
</dbReference>
<dbReference type="GO" id="GO:0009425">
    <property type="term" value="C:bacterial-type flagellum basal body"/>
    <property type="evidence" value="ECO:0007669"/>
    <property type="project" value="UniProtKB-SubCell"/>
</dbReference>
<evidence type="ECO:0000256" key="3">
    <source>
        <dbReference type="ARBA" id="ARBA00023143"/>
    </source>
</evidence>
<dbReference type="InterPro" id="IPR001444">
    <property type="entry name" value="Flag_bb_rod_N"/>
</dbReference>
<dbReference type="InterPro" id="IPR037925">
    <property type="entry name" value="FlgE/F/G-like"/>
</dbReference>
<dbReference type="InterPro" id="IPR053967">
    <property type="entry name" value="LlgE_F_G-like_D1"/>
</dbReference>
<dbReference type="PANTHER" id="PTHR30435:SF19">
    <property type="entry name" value="FLAGELLAR BASAL-BODY ROD PROTEIN FLGG"/>
    <property type="match status" value="1"/>
</dbReference>
<keyword evidence="9" id="KW-1185">Reference proteome</keyword>
<dbReference type="OrthoDB" id="8578401at2"/>
<feature type="domain" description="Flagellar hook protein FlgE/F/G-like D1" evidence="7">
    <location>
        <begin position="87"/>
        <end position="150"/>
    </location>
</feature>
<dbReference type="AlphaFoldDB" id="A0A514BS58"/>
<keyword evidence="8" id="KW-0969">Cilium</keyword>
<evidence type="ECO:0000259" key="6">
    <source>
        <dbReference type="Pfam" id="PF06429"/>
    </source>
</evidence>
<comment type="similarity">
    <text evidence="2 4">Belongs to the flagella basal body rod proteins family.</text>
</comment>
<dbReference type="Proteomes" id="UP000317199">
    <property type="component" value="Chromosome"/>
</dbReference>
<comment type="subcellular location">
    <subcellularLocation>
        <location evidence="1 4">Bacterial flagellum basal body</location>
    </subcellularLocation>
</comment>
<keyword evidence="8" id="KW-0282">Flagellum</keyword>
<evidence type="ECO:0000256" key="1">
    <source>
        <dbReference type="ARBA" id="ARBA00004117"/>
    </source>
</evidence>
<organism evidence="8 9">
    <name type="scientific">Marilutibacter alkalisoli</name>
    <dbReference type="NCBI Taxonomy" id="2591633"/>
    <lineage>
        <taxon>Bacteria</taxon>
        <taxon>Pseudomonadati</taxon>
        <taxon>Pseudomonadota</taxon>
        <taxon>Gammaproteobacteria</taxon>
        <taxon>Lysobacterales</taxon>
        <taxon>Lysobacteraceae</taxon>
        <taxon>Marilutibacter</taxon>
    </lineage>
</organism>
<dbReference type="Pfam" id="PF00460">
    <property type="entry name" value="Flg_bb_rod"/>
    <property type="match status" value="1"/>
</dbReference>
<dbReference type="GO" id="GO:0071978">
    <property type="term" value="P:bacterial-type flagellum-dependent swarming motility"/>
    <property type="evidence" value="ECO:0007669"/>
    <property type="project" value="TreeGrafter"/>
</dbReference>
<evidence type="ECO:0000259" key="5">
    <source>
        <dbReference type="Pfam" id="PF00460"/>
    </source>
</evidence>
<reference evidence="8 9" key="1">
    <citation type="submission" date="2019-06" db="EMBL/GenBank/DDBJ databases">
        <title>Lysobacter alkalisoli sp. nov. isolated from saline-alkali soil.</title>
        <authorList>
            <person name="Sun J.-Q."/>
            <person name="Xu L."/>
        </authorList>
    </citation>
    <scope>NUCLEOTIDE SEQUENCE [LARGE SCALE GENOMIC DNA]</scope>
    <source>
        <strain evidence="8 9">SJ-36</strain>
    </source>
</reference>
<accession>A0A514BS58</accession>
<gene>
    <name evidence="8" type="ORF">FKV23_08640</name>
</gene>
<feature type="domain" description="Flagellar basal body rod protein N-terminal" evidence="5">
    <location>
        <begin position="7"/>
        <end position="35"/>
    </location>
</feature>
<protein>
    <submittedName>
        <fullName evidence="8">Flagellar hook-basal body complex protein</fullName>
    </submittedName>
</protein>
<dbReference type="SUPFAM" id="SSF117143">
    <property type="entry name" value="Flagellar hook protein flgE"/>
    <property type="match status" value="1"/>
</dbReference>
<evidence type="ECO:0000259" key="7">
    <source>
        <dbReference type="Pfam" id="PF22692"/>
    </source>
</evidence>
<sequence>MIDALHISASGLRSEQKQIDVISNNVANMQTPGFKRSRANFVEVASQVVGSGATGVHSEGHGARVLSVSALFTPGELRMTQNPLDLAIEGHGFFELEAEDGGVVYTRAGQFRLDAEGYLVSVSGLRMARGFSIPQDASDLRIAPNGEVSVMLSGDSERTLLGVIELASFAAPDALVSVGDNRFVATDEAGVPTYGRPGEVGLGQVQQGYLEMANVDMINEMSTLVMAQRAYQLNARVLQAADQILETINNLRR</sequence>
<dbReference type="InterPro" id="IPR010930">
    <property type="entry name" value="Flg_bb/hook_C_dom"/>
</dbReference>
<evidence type="ECO:0000256" key="4">
    <source>
        <dbReference type="RuleBase" id="RU362116"/>
    </source>
</evidence>
<dbReference type="InterPro" id="IPR020013">
    <property type="entry name" value="Flagellar_FlgE/F/G"/>
</dbReference>
<feature type="domain" description="Flagellar basal-body/hook protein C-terminal" evidence="6">
    <location>
        <begin position="206"/>
        <end position="251"/>
    </location>
</feature>
<evidence type="ECO:0000313" key="9">
    <source>
        <dbReference type="Proteomes" id="UP000317199"/>
    </source>
</evidence>
<dbReference type="RefSeq" id="WP_141623491.1">
    <property type="nucleotide sequence ID" value="NZ_CP041242.1"/>
</dbReference>